<keyword evidence="2" id="KW-1185">Reference proteome</keyword>
<name>A0A8J2UBK4_9BACT</name>
<evidence type="ECO:0000313" key="2">
    <source>
        <dbReference type="Proteomes" id="UP000607559"/>
    </source>
</evidence>
<accession>A0A8J2UBK4</accession>
<evidence type="ECO:0000313" key="1">
    <source>
        <dbReference type="EMBL" id="GGA92424.1"/>
    </source>
</evidence>
<gene>
    <name evidence="1" type="ORF">GCM10011511_14780</name>
</gene>
<dbReference type="EMBL" id="BMJC01000001">
    <property type="protein sequence ID" value="GGA92424.1"/>
    <property type="molecule type" value="Genomic_DNA"/>
</dbReference>
<dbReference type="AlphaFoldDB" id="A0A8J2UBK4"/>
<sequence length="127" mass="14182">MTAILLEPDKGTKAYVYLSDIVDFYDKEVTILLKTEKCFGVTDSTETVQIVSDAFCLNKDNLGMQLNVFPTPLFGTVVITGWDNVQKKSCSLPSDFTLSSFSVQFFDSEQTKQKKVELLKAYRGGSN</sequence>
<dbReference type="RefSeq" id="WP_188930055.1">
    <property type="nucleotide sequence ID" value="NZ_BMJC01000001.1"/>
</dbReference>
<comment type="caution">
    <text evidence="1">The sequence shown here is derived from an EMBL/GenBank/DDBJ whole genome shotgun (WGS) entry which is preliminary data.</text>
</comment>
<organism evidence="1 2">
    <name type="scientific">Puia dinghuensis</name>
    <dbReference type="NCBI Taxonomy" id="1792502"/>
    <lineage>
        <taxon>Bacteria</taxon>
        <taxon>Pseudomonadati</taxon>
        <taxon>Bacteroidota</taxon>
        <taxon>Chitinophagia</taxon>
        <taxon>Chitinophagales</taxon>
        <taxon>Chitinophagaceae</taxon>
        <taxon>Puia</taxon>
    </lineage>
</organism>
<dbReference type="Proteomes" id="UP000607559">
    <property type="component" value="Unassembled WGS sequence"/>
</dbReference>
<proteinExistence type="predicted"/>
<protein>
    <submittedName>
        <fullName evidence="1">Uncharacterized protein</fullName>
    </submittedName>
</protein>
<reference evidence="1" key="2">
    <citation type="submission" date="2020-09" db="EMBL/GenBank/DDBJ databases">
        <authorList>
            <person name="Sun Q."/>
            <person name="Zhou Y."/>
        </authorList>
    </citation>
    <scope>NUCLEOTIDE SEQUENCE</scope>
    <source>
        <strain evidence="1">CGMCC 1.15448</strain>
    </source>
</reference>
<reference evidence="1" key="1">
    <citation type="journal article" date="2014" name="Int. J. Syst. Evol. Microbiol.">
        <title>Complete genome sequence of Corynebacterium casei LMG S-19264T (=DSM 44701T), isolated from a smear-ripened cheese.</title>
        <authorList>
            <consortium name="US DOE Joint Genome Institute (JGI-PGF)"/>
            <person name="Walter F."/>
            <person name="Albersmeier A."/>
            <person name="Kalinowski J."/>
            <person name="Ruckert C."/>
        </authorList>
    </citation>
    <scope>NUCLEOTIDE SEQUENCE</scope>
    <source>
        <strain evidence="1">CGMCC 1.15448</strain>
    </source>
</reference>